<dbReference type="Gene3D" id="1.25.50.20">
    <property type="match status" value="1"/>
</dbReference>
<dbReference type="EMBL" id="JADWYS010000001">
    <property type="protein sequence ID" value="MBG9390511.1"/>
    <property type="molecule type" value="Genomic_DNA"/>
</dbReference>
<keyword evidence="19" id="KW-1185">Reference proteome</keyword>
<feature type="domain" description="ERAP1-like C-terminal" evidence="17">
    <location>
        <begin position="328"/>
        <end position="618"/>
    </location>
</feature>
<dbReference type="RefSeq" id="WP_196988246.1">
    <property type="nucleotide sequence ID" value="NZ_JADWYS010000001.1"/>
</dbReference>
<keyword evidence="7 14" id="KW-0479">Metal-binding</keyword>
<dbReference type="Gene3D" id="2.60.40.1910">
    <property type="match status" value="1"/>
</dbReference>
<sequence length="666" mass="72506">MSYLLAVAVGPLDWIEDEVDGIRLRIVAARGRAQEGRFAMEATRQLLPYYSNYFGQPYPLPKLDQLAVPGVRFGGMEDWGLISYIENLLLLAPARDTAERRYLNYLFMAHEIAHQWFGNLVSPASWDDIWLNEAFAEWIQSKALDHFHPEWGTPLRRRIALEPTLASDATAATRPIRGALVMEDRVADLFDGITYDKGAAVVGMLEQWIGEEPFRRGLASYMKDRAFKPATAGDLWHHLALASGKPVARVAQFWTERRGYPAIGVSQVCEAGSTRVHLTRKRFALVDGLTDEPWPVPVVVAHGDRVQPVLMEGPEHTMTWPGCDERPVVVNAGGAGYYRVFPDAPLAHRLLEAYPSLAPVDQLAILADSFAAVQGGTRPLREHFGLLRAVKRSQAEGRDTLFTVAVAQWEWMAVALRGTQAEPAMKAAERRFLGPELTRLGWAPRAGESAAAALLRANVVKRLAVLEDPAALAGVRSRCAAARANDATQVAPSIRIAVLVGCASTLDDAAFSQLFEAFRSAPSQGERMALLRGLAGEADEARARRLLVAAAAGQFPGTMAAALPAMMAESTRLGPVAYQLTVEFWEPLARAAGESLAGKQSLLPRAAIALSSSADAEQVIADQIRLMGEAGRLPAEREAAAVLVRARLKAREEVGLAAALQGWPDE</sequence>
<dbReference type="AlphaFoldDB" id="A0A931MIU4"/>
<evidence type="ECO:0000256" key="8">
    <source>
        <dbReference type="ARBA" id="ARBA00022801"/>
    </source>
</evidence>
<dbReference type="PANTHER" id="PTHR11533:SF174">
    <property type="entry name" value="PUROMYCIN-SENSITIVE AMINOPEPTIDASE-RELATED"/>
    <property type="match status" value="1"/>
</dbReference>
<evidence type="ECO:0000256" key="13">
    <source>
        <dbReference type="PIRSR" id="PIRSR634016-1"/>
    </source>
</evidence>
<keyword evidence="6" id="KW-0645">Protease</keyword>
<keyword evidence="10" id="KW-0482">Metalloprotease</keyword>
<dbReference type="InterPro" id="IPR014782">
    <property type="entry name" value="Peptidase_M1_dom"/>
</dbReference>
<dbReference type="PANTHER" id="PTHR11533">
    <property type="entry name" value="PROTEASE M1 ZINC METALLOPROTEASE"/>
    <property type="match status" value="1"/>
</dbReference>
<feature type="active site" description="Proton acceptor" evidence="13">
    <location>
        <position position="111"/>
    </location>
</feature>
<evidence type="ECO:0000256" key="4">
    <source>
        <dbReference type="ARBA" id="ARBA00015611"/>
    </source>
</evidence>
<keyword evidence="9 14" id="KW-0862">Zinc</keyword>
<comment type="similarity">
    <text evidence="2">Belongs to the peptidase M1 family.</text>
</comment>
<keyword evidence="8" id="KW-0378">Hydrolase</keyword>
<comment type="cofactor">
    <cofactor evidence="14">
        <name>Zn(2+)</name>
        <dbReference type="ChEBI" id="CHEBI:29105"/>
    </cofactor>
    <text evidence="14">Binds 1 zinc ion per subunit.</text>
</comment>
<dbReference type="Proteomes" id="UP000651050">
    <property type="component" value="Unassembled WGS sequence"/>
</dbReference>
<evidence type="ECO:0000256" key="10">
    <source>
        <dbReference type="ARBA" id="ARBA00023049"/>
    </source>
</evidence>
<dbReference type="SUPFAM" id="SSF55486">
    <property type="entry name" value="Metalloproteases ('zincins'), catalytic domain"/>
    <property type="match status" value="1"/>
</dbReference>
<dbReference type="CDD" id="cd09601">
    <property type="entry name" value="M1_APN-Q_like"/>
    <property type="match status" value="1"/>
</dbReference>
<dbReference type="EC" id="3.4.11.2" evidence="3"/>
<gene>
    <name evidence="18" type="ORF">I5803_20945</name>
</gene>
<evidence type="ECO:0000313" key="18">
    <source>
        <dbReference type="EMBL" id="MBG9390511.1"/>
    </source>
</evidence>
<dbReference type="GO" id="GO:0016285">
    <property type="term" value="F:alanyl aminopeptidase activity"/>
    <property type="evidence" value="ECO:0007669"/>
    <property type="project" value="UniProtKB-EC"/>
</dbReference>
<dbReference type="InterPro" id="IPR050344">
    <property type="entry name" value="Peptidase_M1_aminopeptidases"/>
</dbReference>
<dbReference type="InterPro" id="IPR034016">
    <property type="entry name" value="M1_APN-typ"/>
</dbReference>
<accession>A0A931MIU4</accession>
<dbReference type="Gene3D" id="1.10.390.10">
    <property type="entry name" value="Neutral Protease Domain 2"/>
    <property type="match status" value="1"/>
</dbReference>
<evidence type="ECO:0000256" key="1">
    <source>
        <dbReference type="ARBA" id="ARBA00000098"/>
    </source>
</evidence>
<dbReference type="GO" id="GO:0006508">
    <property type="term" value="P:proteolysis"/>
    <property type="evidence" value="ECO:0007669"/>
    <property type="project" value="UniProtKB-KW"/>
</dbReference>
<dbReference type="GO" id="GO:0070006">
    <property type="term" value="F:metalloaminopeptidase activity"/>
    <property type="evidence" value="ECO:0007669"/>
    <property type="project" value="TreeGrafter"/>
</dbReference>
<evidence type="ECO:0000256" key="2">
    <source>
        <dbReference type="ARBA" id="ARBA00010136"/>
    </source>
</evidence>
<evidence type="ECO:0000313" key="19">
    <source>
        <dbReference type="Proteomes" id="UP000651050"/>
    </source>
</evidence>
<evidence type="ECO:0000256" key="3">
    <source>
        <dbReference type="ARBA" id="ARBA00012564"/>
    </source>
</evidence>
<evidence type="ECO:0000256" key="9">
    <source>
        <dbReference type="ARBA" id="ARBA00022833"/>
    </source>
</evidence>
<dbReference type="PRINTS" id="PR00756">
    <property type="entry name" value="ALADIPTASE"/>
</dbReference>
<dbReference type="Pfam" id="PF01433">
    <property type="entry name" value="Peptidase_M1"/>
    <property type="match status" value="1"/>
</dbReference>
<evidence type="ECO:0000256" key="11">
    <source>
        <dbReference type="ARBA" id="ARBA00029811"/>
    </source>
</evidence>
<feature type="binding site" evidence="14">
    <location>
        <position position="133"/>
    </location>
    <ligand>
        <name>Zn(2+)</name>
        <dbReference type="ChEBI" id="CHEBI:29105"/>
        <note>catalytic</note>
    </ligand>
</feature>
<evidence type="ECO:0000256" key="15">
    <source>
        <dbReference type="PIRSR" id="PIRSR634016-4"/>
    </source>
</evidence>
<dbReference type="InterPro" id="IPR001930">
    <property type="entry name" value="Peptidase_M1"/>
</dbReference>
<feature type="binding site" evidence="14">
    <location>
        <position position="110"/>
    </location>
    <ligand>
        <name>Zn(2+)</name>
        <dbReference type="ChEBI" id="CHEBI:29105"/>
        <note>catalytic</note>
    </ligand>
</feature>
<dbReference type="InterPro" id="IPR027268">
    <property type="entry name" value="Peptidase_M4/M1_CTD_sf"/>
</dbReference>
<comment type="caution">
    <text evidence="18">The sequence shown here is derived from an EMBL/GenBank/DDBJ whole genome shotgun (WGS) entry which is preliminary data.</text>
</comment>
<name>A0A931MIU4_9BURK</name>
<evidence type="ECO:0000256" key="12">
    <source>
        <dbReference type="ARBA" id="ARBA00031533"/>
    </source>
</evidence>
<feature type="domain" description="Peptidase M1 membrane alanine aminopeptidase" evidence="16">
    <location>
        <begin position="38"/>
        <end position="254"/>
    </location>
</feature>
<evidence type="ECO:0000256" key="14">
    <source>
        <dbReference type="PIRSR" id="PIRSR634016-3"/>
    </source>
</evidence>
<comment type="catalytic activity">
    <reaction evidence="1">
        <text>Release of an N-terminal amino acid, Xaa-|-Yaa- from a peptide, amide or arylamide. Xaa is preferably Ala, but may be most amino acids including Pro (slow action). When a terminal hydrophobic residue is followed by a prolyl residue, the two may be released as an intact Xaa-Pro dipeptide.</text>
        <dbReference type="EC" id="3.4.11.2"/>
    </reaction>
</comment>
<organism evidence="18 19">
    <name type="scientific">Caenimonas aquaedulcis</name>
    <dbReference type="NCBI Taxonomy" id="2793270"/>
    <lineage>
        <taxon>Bacteria</taxon>
        <taxon>Pseudomonadati</taxon>
        <taxon>Pseudomonadota</taxon>
        <taxon>Betaproteobacteria</taxon>
        <taxon>Burkholderiales</taxon>
        <taxon>Comamonadaceae</taxon>
        <taxon>Caenimonas</taxon>
    </lineage>
</organism>
<dbReference type="GO" id="GO:0005737">
    <property type="term" value="C:cytoplasm"/>
    <property type="evidence" value="ECO:0007669"/>
    <property type="project" value="TreeGrafter"/>
</dbReference>
<dbReference type="GO" id="GO:0043171">
    <property type="term" value="P:peptide catabolic process"/>
    <property type="evidence" value="ECO:0007669"/>
    <property type="project" value="TreeGrafter"/>
</dbReference>
<dbReference type="GO" id="GO:0042277">
    <property type="term" value="F:peptide binding"/>
    <property type="evidence" value="ECO:0007669"/>
    <property type="project" value="TreeGrafter"/>
</dbReference>
<evidence type="ECO:0000256" key="5">
    <source>
        <dbReference type="ARBA" id="ARBA00022438"/>
    </source>
</evidence>
<feature type="site" description="Transition state stabilizer" evidence="15">
    <location>
        <position position="195"/>
    </location>
</feature>
<dbReference type="FunFam" id="1.10.390.10:FF:000013">
    <property type="entry name" value="Aminopeptidase N"/>
    <property type="match status" value="1"/>
</dbReference>
<feature type="binding site" evidence="14">
    <location>
        <position position="114"/>
    </location>
    <ligand>
        <name>Zn(2+)</name>
        <dbReference type="ChEBI" id="CHEBI:29105"/>
        <note>catalytic</note>
    </ligand>
</feature>
<dbReference type="GO" id="GO:0008270">
    <property type="term" value="F:zinc ion binding"/>
    <property type="evidence" value="ECO:0007669"/>
    <property type="project" value="InterPro"/>
</dbReference>
<evidence type="ECO:0000256" key="6">
    <source>
        <dbReference type="ARBA" id="ARBA00022670"/>
    </source>
</evidence>
<evidence type="ECO:0000256" key="7">
    <source>
        <dbReference type="ARBA" id="ARBA00022723"/>
    </source>
</evidence>
<dbReference type="GO" id="GO:0005615">
    <property type="term" value="C:extracellular space"/>
    <property type="evidence" value="ECO:0007669"/>
    <property type="project" value="TreeGrafter"/>
</dbReference>
<dbReference type="Pfam" id="PF11838">
    <property type="entry name" value="ERAP1_C"/>
    <property type="match status" value="1"/>
</dbReference>
<evidence type="ECO:0000259" key="16">
    <source>
        <dbReference type="Pfam" id="PF01433"/>
    </source>
</evidence>
<proteinExistence type="inferred from homology"/>
<protein>
    <recommendedName>
        <fullName evidence="4">Aminopeptidase N</fullName>
        <ecNumber evidence="3">3.4.11.2</ecNumber>
    </recommendedName>
    <alternativeName>
        <fullName evidence="11">Alanine aminopeptidase</fullName>
    </alternativeName>
    <alternativeName>
        <fullName evidence="12">Lysyl aminopeptidase</fullName>
    </alternativeName>
</protein>
<dbReference type="InterPro" id="IPR024571">
    <property type="entry name" value="ERAP1-like_C_dom"/>
</dbReference>
<reference evidence="18" key="1">
    <citation type="submission" date="2020-11" db="EMBL/GenBank/DDBJ databases">
        <title>Bacterial whole genome sequence for Caenimonas sp. DR4.4.</title>
        <authorList>
            <person name="Le V."/>
            <person name="Ko S.-R."/>
            <person name="Ahn C.-Y."/>
            <person name="Oh H.-M."/>
        </authorList>
    </citation>
    <scope>NUCLEOTIDE SEQUENCE</scope>
    <source>
        <strain evidence="18">DR4.4</strain>
    </source>
</reference>
<evidence type="ECO:0000259" key="17">
    <source>
        <dbReference type="Pfam" id="PF11838"/>
    </source>
</evidence>
<dbReference type="GO" id="GO:0016020">
    <property type="term" value="C:membrane"/>
    <property type="evidence" value="ECO:0007669"/>
    <property type="project" value="TreeGrafter"/>
</dbReference>
<keyword evidence="5" id="KW-0031">Aminopeptidase</keyword>